<dbReference type="InterPro" id="IPR036641">
    <property type="entry name" value="HPT_dom_sf"/>
</dbReference>
<dbReference type="PANTHER" id="PTHR44591">
    <property type="entry name" value="STRESS RESPONSE REGULATOR PROTEIN 1"/>
    <property type="match status" value="1"/>
</dbReference>
<organism evidence="7 8">
    <name type="scientific">Pseudoxanthomonas suwonensis</name>
    <dbReference type="NCBI Taxonomy" id="314722"/>
    <lineage>
        <taxon>Bacteria</taxon>
        <taxon>Pseudomonadati</taxon>
        <taxon>Pseudomonadota</taxon>
        <taxon>Gammaproteobacteria</taxon>
        <taxon>Lysobacterales</taxon>
        <taxon>Lysobacteraceae</taxon>
        <taxon>Pseudoxanthomonas</taxon>
    </lineage>
</organism>
<dbReference type="PANTHER" id="PTHR44591:SF21">
    <property type="entry name" value="TWO-COMPONENT RESPONSE REGULATOR"/>
    <property type="match status" value="1"/>
</dbReference>
<feature type="modified residue" description="Phosphohistidine" evidence="3">
    <location>
        <position position="189"/>
    </location>
</feature>
<protein>
    <recommendedName>
        <fullName evidence="9">Response regulator receiver and Hpt phospho transfer protein</fullName>
    </recommendedName>
</protein>
<dbReference type="Proteomes" id="UP000033067">
    <property type="component" value="Chromosome"/>
</dbReference>
<evidence type="ECO:0000256" key="4">
    <source>
        <dbReference type="PROSITE-ProRule" id="PRU00169"/>
    </source>
</evidence>
<keyword evidence="8" id="KW-1185">Reference proteome</keyword>
<evidence type="ECO:0000256" key="1">
    <source>
        <dbReference type="ARBA" id="ARBA00022553"/>
    </source>
</evidence>
<dbReference type="Gene3D" id="1.20.120.160">
    <property type="entry name" value="HPT domain"/>
    <property type="match status" value="1"/>
</dbReference>
<dbReference type="KEGG" id="psuw:WQ53_01380"/>
<dbReference type="OrthoDB" id="5966285at2"/>
<dbReference type="PATRIC" id="fig|314722.6.peg.289"/>
<keyword evidence="2" id="KW-0902">Two-component regulatory system</keyword>
<evidence type="ECO:0000256" key="2">
    <source>
        <dbReference type="ARBA" id="ARBA00023012"/>
    </source>
</evidence>
<feature type="modified residue" description="4-aspartylphosphate" evidence="4">
    <location>
        <position position="63"/>
    </location>
</feature>
<dbReference type="EMBL" id="CP011144">
    <property type="protein sequence ID" value="AKC85616.1"/>
    <property type="molecule type" value="Genomic_DNA"/>
</dbReference>
<reference evidence="7 8" key="1">
    <citation type="journal article" date="2015" name="Genome Announc.">
        <title>Complete Genome Sequence of Pseudoxanthomonas suwonensis Strain J1, a Cellulose-Degrading Bacterium Isolated from Leaf- and Wood-Enriched Soil.</title>
        <authorList>
            <person name="Hou L."/>
            <person name="Jiang J."/>
            <person name="Xu Z."/>
            <person name="Zhou Y."/>
            <person name="Leung F.C."/>
        </authorList>
    </citation>
    <scope>NUCLEOTIDE SEQUENCE [LARGE SCALE GENOMIC DNA]</scope>
    <source>
        <strain evidence="7 8">J1</strain>
    </source>
</reference>
<dbReference type="InterPro" id="IPR050595">
    <property type="entry name" value="Bact_response_regulator"/>
</dbReference>
<accession>A0A0E3ULN3</accession>
<dbReference type="CDD" id="cd00156">
    <property type="entry name" value="REC"/>
    <property type="match status" value="1"/>
</dbReference>
<dbReference type="SUPFAM" id="SSF47226">
    <property type="entry name" value="Histidine-containing phosphotransfer domain, HPT domain"/>
    <property type="match status" value="1"/>
</dbReference>
<evidence type="ECO:0000259" key="6">
    <source>
        <dbReference type="PROSITE" id="PS50894"/>
    </source>
</evidence>
<evidence type="ECO:0000259" key="5">
    <source>
        <dbReference type="PROSITE" id="PS50110"/>
    </source>
</evidence>
<dbReference type="AlphaFoldDB" id="A0A0E3ULN3"/>
<dbReference type="SUPFAM" id="SSF52172">
    <property type="entry name" value="CheY-like"/>
    <property type="match status" value="1"/>
</dbReference>
<dbReference type="SMART" id="SM00448">
    <property type="entry name" value="REC"/>
    <property type="match status" value="1"/>
</dbReference>
<name>A0A0E3ULN3_9GAMM</name>
<evidence type="ECO:0000313" key="7">
    <source>
        <dbReference type="EMBL" id="AKC85616.1"/>
    </source>
</evidence>
<dbReference type="Pfam" id="PF00072">
    <property type="entry name" value="Response_reg"/>
    <property type="match status" value="1"/>
</dbReference>
<dbReference type="PROSITE" id="PS50110">
    <property type="entry name" value="RESPONSE_REGULATORY"/>
    <property type="match status" value="1"/>
</dbReference>
<evidence type="ECO:0000256" key="3">
    <source>
        <dbReference type="PROSITE-ProRule" id="PRU00110"/>
    </source>
</evidence>
<sequence>MEPRDPAPLPPVPRILLVEDDTISQAYFRAVLEALPAAVDTVATQACALARAESSRHDLWLIDLTLPDGSGIDLLRRLRARWPQSPPALAHTADADPAVRAPALHAGFREVLVKPLATAELAGAVRSALAEAGGLPDWDNAAAAVALNHDPANIQALRRLFLEELPGARDEVLRSARRGDAGALRARLHRLQAGCGLVGARRLGAAVELLRRTPESRTALERFDHAARDLLG</sequence>
<dbReference type="Gene3D" id="3.40.50.2300">
    <property type="match status" value="1"/>
</dbReference>
<feature type="domain" description="HPt" evidence="6">
    <location>
        <begin position="150"/>
        <end position="232"/>
    </location>
</feature>
<dbReference type="InterPro" id="IPR001789">
    <property type="entry name" value="Sig_transdc_resp-reg_receiver"/>
</dbReference>
<gene>
    <name evidence="7" type="ORF">WQ53_01380</name>
</gene>
<evidence type="ECO:0008006" key="9">
    <source>
        <dbReference type="Google" id="ProtNLM"/>
    </source>
</evidence>
<dbReference type="GO" id="GO:0004672">
    <property type="term" value="F:protein kinase activity"/>
    <property type="evidence" value="ECO:0007669"/>
    <property type="project" value="UniProtKB-ARBA"/>
</dbReference>
<dbReference type="InterPro" id="IPR008207">
    <property type="entry name" value="Sig_transdc_His_kin_Hpt_dom"/>
</dbReference>
<evidence type="ECO:0000313" key="8">
    <source>
        <dbReference type="Proteomes" id="UP000033067"/>
    </source>
</evidence>
<dbReference type="PROSITE" id="PS50894">
    <property type="entry name" value="HPT"/>
    <property type="match status" value="1"/>
</dbReference>
<keyword evidence="1 4" id="KW-0597">Phosphoprotein</keyword>
<dbReference type="GO" id="GO:0000160">
    <property type="term" value="P:phosphorelay signal transduction system"/>
    <property type="evidence" value="ECO:0007669"/>
    <property type="project" value="UniProtKB-KW"/>
</dbReference>
<feature type="domain" description="Response regulatory" evidence="5">
    <location>
        <begin position="14"/>
        <end position="129"/>
    </location>
</feature>
<dbReference type="InterPro" id="IPR011006">
    <property type="entry name" value="CheY-like_superfamily"/>
</dbReference>
<proteinExistence type="predicted"/>